<organism evidence="4 5">
    <name type="scientific">Blautia caecimuris</name>
    <dbReference type="NCBI Taxonomy" id="1796615"/>
    <lineage>
        <taxon>Bacteria</taxon>
        <taxon>Bacillati</taxon>
        <taxon>Bacillota</taxon>
        <taxon>Clostridia</taxon>
        <taxon>Lachnospirales</taxon>
        <taxon>Lachnospiraceae</taxon>
        <taxon>Blautia</taxon>
    </lineage>
</organism>
<keyword evidence="4" id="KW-0326">Glycosidase</keyword>
<dbReference type="EMBL" id="JBEPMJ010000010">
    <property type="protein sequence ID" value="MET3750438.1"/>
    <property type="molecule type" value="Genomic_DNA"/>
</dbReference>
<keyword evidence="4" id="KW-0378">Hydrolase</keyword>
<dbReference type="InterPro" id="IPR013780">
    <property type="entry name" value="Glyco_hydro_b"/>
</dbReference>
<sequence length="613" mass="70856">MEKWDRIVIRNGNPVMLGANKNEEGMNFAAEVLPGAEAALVLYQKGSAVPCREIPFTERMGKVCTMLVSGLNTKKYEYNFRIDGKIVQDPFAHGICGREQFGIRGNGENENQIRCTFLTEKEYDWEEDRFPEIPYRDLILYKVHVRGYTKQQKLPQKRRGTFSGLKEMIPYWKELGINAVELMPAYEFMELPYSNGKQSHMITEKRSQDRINYWGYVKGFYFAPKRSYCATKEPENEFRDLVKALHQAGMECIMELYFPGGTNPLTALRAAWFWRDYYHVDGFHFMGDGVPTELLAGDHILYGTKKLFGDLSVSAEDEMSAECTDAFQRDMRRYLKSDEGMLPAVEYHLRHIRNAGGTVHYMASQDGFTLYDTVAYNYRHNEENGENNQDGSEYNYSWNCGLEGPTRKMAVKKMRDQQIKNAFLMLLLSQGTPVIYGGDEFCNSQNGNNNAWCQDNPVGWTDWKAFRKNKNIFEFVKEAVAFRKAHPILHMEKEPKGADYLAKGFPDISFHGERAWYLNQENTSRLLGVMYCGSYAKKEDGSEDDFIYVGYNFHWENRTIALPNLPEGMTWKKTADTSDTEEGDSFREREESYEKNIEISPRTIVVLTGKKEE</sequence>
<dbReference type="SUPFAM" id="SSF81296">
    <property type="entry name" value="E set domains"/>
    <property type="match status" value="1"/>
</dbReference>
<dbReference type="InterPro" id="IPR013783">
    <property type="entry name" value="Ig-like_fold"/>
</dbReference>
<dbReference type="SUPFAM" id="SSF51445">
    <property type="entry name" value="(Trans)glycosidases"/>
    <property type="match status" value="1"/>
</dbReference>
<dbReference type="Gene3D" id="3.20.20.80">
    <property type="entry name" value="Glycosidases"/>
    <property type="match status" value="2"/>
</dbReference>
<evidence type="ECO:0000259" key="3">
    <source>
        <dbReference type="SMART" id="SM00642"/>
    </source>
</evidence>
<evidence type="ECO:0000256" key="2">
    <source>
        <dbReference type="SAM" id="MobiDB-lite"/>
    </source>
</evidence>
<feature type="domain" description="Glycosyl hydrolase family 13 catalytic" evidence="3">
    <location>
        <begin position="142"/>
        <end position="483"/>
    </location>
</feature>
<protein>
    <submittedName>
        <fullName evidence="4">Glycogen operon protein</fullName>
        <ecNumber evidence="4">3.2.1.-</ecNumber>
    </submittedName>
</protein>
<dbReference type="CDD" id="cd11234">
    <property type="entry name" value="E_set_GDE_N"/>
    <property type="match status" value="1"/>
</dbReference>
<accession>A0ABV2M1U7</accession>
<gene>
    <name evidence="4" type="ORF">ABID24_001687</name>
</gene>
<dbReference type="InterPro" id="IPR006047">
    <property type="entry name" value="GH13_cat_dom"/>
</dbReference>
<dbReference type="RefSeq" id="WP_022067154.1">
    <property type="nucleotide sequence ID" value="NZ_BAABXP010000003.1"/>
</dbReference>
<proteinExistence type="inferred from homology"/>
<dbReference type="SUPFAM" id="SSF51011">
    <property type="entry name" value="Glycosyl hydrolase domain"/>
    <property type="match status" value="1"/>
</dbReference>
<comment type="caution">
    <text evidence="4">The sequence shown here is derived from an EMBL/GenBank/DDBJ whole genome shotgun (WGS) entry which is preliminary data.</text>
</comment>
<feature type="compositionally biased region" description="Basic and acidic residues" evidence="2">
    <location>
        <begin position="584"/>
        <end position="593"/>
    </location>
</feature>
<dbReference type="Gene3D" id="2.60.40.1180">
    <property type="entry name" value="Golgi alpha-mannosidase II"/>
    <property type="match status" value="1"/>
</dbReference>
<dbReference type="EC" id="3.2.1.-" evidence="4"/>
<dbReference type="Proteomes" id="UP001549106">
    <property type="component" value="Unassembled WGS sequence"/>
</dbReference>
<dbReference type="Gene3D" id="2.60.40.10">
    <property type="entry name" value="Immunoglobulins"/>
    <property type="match status" value="1"/>
</dbReference>
<feature type="region of interest" description="Disordered" evidence="2">
    <location>
        <begin position="571"/>
        <end position="593"/>
    </location>
</feature>
<reference evidence="4 5" key="1">
    <citation type="submission" date="2024-06" db="EMBL/GenBank/DDBJ databases">
        <title>Genomic Encyclopedia of Type Strains, Phase IV (KMG-IV): sequencing the most valuable type-strain genomes for metagenomic binning, comparative biology and taxonomic classification.</title>
        <authorList>
            <person name="Goeker M."/>
        </authorList>
    </citation>
    <scope>NUCLEOTIDE SEQUENCE [LARGE SCALE GENOMIC DNA]</scope>
    <source>
        <strain evidence="4 5">DSM 29492</strain>
    </source>
</reference>
<keyword evidence="5" id="KW-1185">Reference proteome</keyword>
<dbReference type="InterPro" id="IPR014756">
    <property type="entry name" value="Ig_E-set"/>
</dbReference>
<name>A0ABV2M1U7_9FIRM</name>
<evidence type="ECO:0000313" key="4">
    <source>
        <dbReference type="EMBL" id="MET3750438.1"/>
    </source>
</evidence>
<evidence type="ECO:0000313" key="5">
    <source>
        <dbReference type="Proteomes" id="UP001549106"/>
    </source>
</evidence>
<dbReference type="GO" id="GO:0016798">
    <property type="term" value="F:hydrolase activity, acting on glycosyl bonds"/>
    <property type="evidence" value="ECO:0007669"/>
    <property type="project" value="UniProtKB-KW"/>
</dbReference>
<evidence type="ECO:0000256" key="1">
    <source>
        <dbReference type="ARBA" id="ARBA00008061"/>
    </source>
</evidence>
<dbReference type="SMART" id="SM00642">
    <property type="entry name" value="Aamy"/>
    <property type="match status" value="1"/>
</dbReference>
<dbReference type="InterPro" id="IPR017853">
    <property type="entry name" value="GH"/>
</dbReference>
<dbReference type="PANTHER" id="PTHR43002">
    <property type="entry name" value="GLYCOGEN DEBRANCHING ENZYME"/>
    <property type="match status" value="1"/>
</dbReference>
<comment type="similarity">
    <text evidence="1">Belongs to the glycosyl hydrolase 13 family.</text>
</comment>